<accession>A0ABT5U0G1</accession>
<dbReference type="PANTHER" id="PTHR35848">
    <property type="entry name" value="OXALATE-BINDING PROTEIN"/>
    <property type="match status" value="1"/>
</dbReference>
<dbReference type="InterPro" id="IPR013096">
    <property type="entry name" value="Cupin_2"/>
</dbReference>
<gene>
    <name evidence="3" type="ORF">PU560_14860</name>
</gene>
<name>A0ABT5U0G1_9MICO</name>
<proteinExistence type="predicted"/>
<evidence type="ECO:0000259" key="2">
    <source>
        <dbReference type="Pfam" id="PF07883"/>
    </source>
</evidence>
<reference evidence="3" key="1">
    <citation type="submission" date="2023-02" db="EMBL/GenBank/DDBJ databases">
        <title>Georgenia sp.10Sc9-8, isolated from a soil sample collected from the Taklamakan desert.</title>
        <authorList>
            <person name="Liu S."/>
        </authorList>
    </citation>
    <scope>NUCLEOTIDE SEQUENCE</scope>
    <source>
        <strain evidence="3">10Sc9-8</strain>
    </source>
</reference>
<dbReference type="InterPro" id="IPR051610">
    <property type="entry name" value="GPI/OXD"/>
</dbReference>
<protein>
    <submittedName>
        <fullName evidence="3">Cupin domain-containing protein</fullName>
    </submittedName>
</protein>
<dbReference type="InterPro" id="IPR011051">
    <property type="entry name" value="RmlC_Cupin_sf"/>
</dbReference>
<organism evidence="3 4">
    <name type="scientific">Georgenia halotolerans</name>
    <dbReference type="NCBI Taxonomy" id="3028317"/>
    <lineage>
        <taxon>Bacteria</taxon>
        <taxon>Bacillati</taxon>
        <taxon>Actinomycetota</taxon>
        <taxon>Actinomycetes</taxon>
        <taxon>Micrococcales</taxon>
        <taxon>Bogoriellaceae</taxon>
        <taxon>Georgenia</taxon>
    </lineage>
</organism>
<feature type="domain" description="Cupin type-2" evidence="2">
    <location>
        <begin position="34"/>
        <end position="100"/>
    </location>
</feature>
<sequence length="120" mass="13069">MHTVTRRSEHLQEGGRTALFEGEGFGSGVTFFWVDNAPGEGPPLHRHPYSETWAVISGSAVVTADGEVVEVSEGDIMVVGPGTPHKFQATGTERLHMMCMHDSPHLVEEELDDYDVPLAP</sequence>
<dbReference type="Pfam" id="PF07883">
    <property type="entry name" value="Cupin_2"/>
    <property type="match status" value="1"/>
</dbReference>
<dbReference type="Gene3D" id="2.60.120.10">
    <property type="entry name" value="Jelly Rolls"/>
    <property type="match status" value="1"/>
</dbReference>
<dbReference type="InterPro" id="IPR014710">
    <property type="entry name" value="RmlC-like_jellyroll"/>
</dbReference>
<dbReference type="Proteomes" id="UP001165561">
    <property type="component" value="Unassembled WGS sequence"/>
</dbReference>
<evidence type="ECO:0000313" key="4">
    <source>
        <dbReference type="Proteomes" id="UP001165561"/>
    </source>
</evidence>
<dbReference type="SUPFAM" id="SSF51182">
    <property type="entry name" value="RmlC-like cupins"/>
    <property type="match status" value="1"/>
</dbReference>
<keyword evidence="4" id="KW-1185">Reference proteome</keyword>
<dbReference type="EMBL" id="JARACI010001148">
    <property type="protein sequence ID" value="MDD9207734.1"/>
    <property type="molecule type" value="Genomic_DNA"/>
</dbReference>
<keyword evidence="1" id="KW-0479">Metal-binding</keyword>
<dbReference type="PANTHER" id="PTHR35848:SF6">
    <property type="entry name" value="CUPIN TYPE-2 DOMAIN-CONTAINING PROTEIN"/>
    <property type="match status" value="1"/>
</dbReference>
<evidence type="ECO:0000256" key="1">
    <source>
        <dbReference type="ARBA" id="ARBA00022723"/>
    </source>
</evidence>
<comment type="caution">
    <text evidence="3">The sequence shown here is derived from an EMBL/GenBank/DDBJ whole genome shotgun (WGS) entry which is preliminary data.</text>
</comment>
<evidence type="ECO:0000313" key="3">
    <source>
        <dbReference type="EMBL" id="MDD9207734.1"/>
    </source>
</evidence>